<protein>
    <submittedName>
        <fullName evidence="1">Uncharacterized protein</fullName>
    </submittedName>
</protein>
<dbReference type="KEGG" id="vpd:VAPA_2c11940"/>
<gene>
    <name evidence="1" type="ORF">VAPA_2c11940</name>
</gene>
<dbReference type="EMBL" id="CP003912">
    <property type="protein sequence ID" value="AGU53748.1"/>
    <property type="molecule type" value="Genomic_DNA"/>
</dbReference>
<dbReference type="Proteomes" id="UP000016223">
    <property type="component" value="Chromosome 2"/>
</dbReference>
<sequence>MLGASFQFRTEAPKRHRGRTLKASLLQSNMTLSPFSRTTPLNAFAFE</sequence>
<proteinExistence type="predicted"/>
<name>T1XMC0_VARPD</name>
<reference evidence="1 2" key="1">
    <citation type="submission" date="2012-10" db="EMBL/GenBank/DDBJ databases">
        <title>Genome sequence of Variovorax paradoxus B4.</title>
        <authorList>
            <person name="Schuldes J."/>
            <person name="Brandt U."/>
            <person name="Hiessl S."/>
            <person name="Wuebbeler J.H."/>
            <person name="Thuermer A."/>
            <person name="Steinbuechel A."/>
            <person name="Daniel R."/>
        </authorList>
    </citation>
    <scope>NUCLEOTIDE SEQUENCE [LARGE SCALE GENOMIC DNA]</scope>
    <source>
        <strain evidence="1 2">B4</strain>
    </source>
</reference>
<organism evidence="1 2">
    <name type="scientific">Variovorax paradoxus B4</name>
    <dbReference type="NCBI Taxonomy" id="1246301"/>
    <lineage>
        <taxon>Bacteria</taxon>
        <taxon>Pseudomonadati</taxon>
        <taxon>Pseudomonadota</taxon>
        <taxon>Betaproteobacteria</taxon>
        <taxon>Burkholderiales</taxon>
        <taxon>Comamonadaceae</taxon>
        <taxon>Variovorax</taxon>
    </lineage>
</organism>
<accession>T1XMC0</accession>
<evidence type="ECO:0000313" key="1">
    <source>
        <dbReference type="EMBL" id="AGU53748.1"/>
    </source>
</evidence>
<evidence type="ECO:0000313" key="2">
    <source>
        <dbReference type="Proteomes" id="UP000016223"/>
    </source>
</evidence>
<dbReference type="HOGENOM" id="CLU_3174509_0_0_4"/>
<dbReference type="AlphaFoldDB" id="T1XMC0"/>